<reference evidence="3" key="1">
    <citation type="submission" date="2020-09" db="EMBL/GenBank/DDBJ databases">
        <title>Hoyosella lacisalsi sp. nov., a halotolerant actinobacterium isolated from soil of Lake Gudzhirganskoe.</title>
        <authorList>
            <person name="Yang Q."/>
            <person name="Guo P.Y."/>
            <person name="Liu S.W."/>
            <person name="Li F.N."/>
            <person name="Sun C.H."/>
        </authorList>
    </citation>
    <scope>NUCLEOTIDE SEQUENCE</scope>
    <source>
        <strain evidence="3">G463</strain>
    </source>
</reference>
<dbReference type="InterPro" id="IPR000523">
    <property type="entry name" value="Mg_chelatse_chII-like_cat_dom"/>
</dbReference>
<sequence>MPIGRAHTVAMTGLDGRLVEIEADIGRGLPGMHIVGLPDTTLNEARDRVRAALHNSGHRWPVGRTTLALSPADLPKIGSHYDLGLACAILASASIIPATPAWHRTAVIGELALDGRIRPVRGVLPAVTTARSSDCDAVIVPSSSLDEAALVPGITVRGAKSLNEVISWCNGDDILQRPGAPANPPPPQYPDLADVAGQDDARFAVEVAAAGAHPLLLQGAPGTGKTMLAHRLPGILPPLEPEEALEVTAIHSLLGEIPAGGTLVGSPPFVAPHHTATAASLIGGGAGIARPGAVSRAHRGVLFLDECAELPPRVLDTLRTPLEEGEVRISRRGGVARYPARFLLVLAANPCACAPRYEADCTCTPTTLRRYRSRLSGPLLDRIDLGARMWPVPTGHRSRSQEPPESSHQVRQRVQAARAAARQRWKHLGCATNSEVPGPALRAHAAPGPQALASLDTAMRHGLLSARGADRALRVAWTIADLEGATAPSRAHVDQALAYRIHHLR</sequence>
<dbReference type="InterPro" id="IPR020568">
    <property type="entry name" value="Ribosomal_Su5_D2-typ_SF"/>
</dbReference>
<evidence type="ECO:0000259" key="2">
    <source>
        <dbReference type="SMART" id="SM00382"/>
    </source>
</evidence>
<dbReference type="CDD" id="cd00009">
    <property type="entry name" value="AAA"/>
    <property type="match status" value="1"/>
</dbReference>
<comment type="similarity">
    <text evidence="1">Belongs to the Mg-chelatase subunits D/I family. ComM subfamily.</text>
</comment>
<dbReference type="InterPro" id="IPR004482">
    <property type="entry name" value="Mg_chelat-rel"/>
</dbReference>
<evidence type="ECO:0000313" key="3">
    <source>
        <dbReference type="EMBL" id="MBD8505500.1"/>
    </source>
</evidence>
<organism evidence="3 4">
    <name type="scientific">Lolliginicoccus lacisalsi</name>
    <dbReference type="NCBI Taxonomy" id="2742202"/>
    <lineage>
        <taxon>Bacteria</taxon>
        <taxon>Bacillati</taxon>
        <taxon>Actinomycetota</taxon>
        <taxon>Actinomycetes</taxon>
        <taxon>Mycobacteriales</taxon>
        <taxon>Hoyosellaceae</taxon>
        <taxon>Lolliginicoccus</taxon>
    </lineage>
</organism>
<dbReference type="PANTHER" id="PTHR32039">
    <property type="entry name" value="MAGNESIUM-CHELATASE SUBUNIT CHLI"/>
    <property type="match status" value="1"/>
</dbReference>
<dbReference type="InterPro" id="IPR025158">
    <property type="entry name" value="Mg_chelat-rel_C"/>
</dbReference>
<dbReference type="NCBIfam" id="TIGR00368">
    <property type="entry name" value="YifB family Mg chelatase-like AAA ATPase"/>
    <property type="match status" value="1"/>
</dbReference>
<dbReference type="InterPro" id="IPR027417">
    <property type="entry name" value="P-loop_NTPase"/>
</dbReference>
<dbReference type="Gene3D" id="3.30.230.10">
    <property type="match status" value="1"/>
</dbReference>
<feature type="domain" description="AAA+ ATPase" evidence="2">
    <location>
        <begin position="211"/>
        <end position="396"/>
    </location>
</feature>
<dbReference type="SUPFAM" id="SSF52540">
    <property type="entry name" value="P-loop containing nucleoside triphosphate hydrolases"/>
    <property type="match status" value="1"/>
</dbReference>
<dbReference type="AlphaFoldDB" id="A0A927JAU9"/>
<dbReference type="Proteomes" id="UP000642993">
    <property type="component" value="Unassembled WGS sequence"/>
</dbReference>
<protein>
    <submittedName>
        <fullName evidence="3">YifB family Mg chelatase-like AAA ATPase</fullName>
    </submittedName>
</protein>
<dbReference type="RefSeq" id="WP_192037925.1">
    <property type="nucleotide sequence ID" value="NZ_JACYWE010000001.1"/>
</dbReference>
<accession>A0A927JAU9</accession>
<comment type="caution">
    <text evidence="3">The sequence shown here is derived from an EMBL/GenBank/DDBJ whole genome shotgun (WGS) entry which is preliminary data.</text>
</comment>
<name>A0A927JAU9_9ACTN</name>
<dbReference type="GO" id="GO:0005524">
    <property type="term" value="F:ATP binding"/>
    <property type="evidence" value="ECO:0007669"/>
    <property type="project" value="InterPro"/>
</dbReference>
<proteinExistence type="inferred from homology"/>
<evidence type="ECO:0000313" key="4">
    <source>
        <dbReference type="Proteomes" id="UP000642993"/>
    </source>
</evidence>
<dbReference type="SUPFAM" id="SSF54211">
    <property type="entry name" value="Ribosomal protein S5 domain 2-like"/>
    <property type="match status" value="1"/>
</dbReference>
<dbReference type="PANTHER" id="PTHR32039:SF7">
    <property type="entry name" value="COMPETENCE PROTEIN COMM"/>
    <property type="match status" value="1"/>
</dbReference>
<gene>
    <name evidence="3" type="ORF">HT102_03215</name>
</gene>
<dbReference type="InterPro" id="IPR045006">
    <property type="entry name" value="CHLI-like"/>
</dbReference>
<dbReference type="Pfam" id="PF01078">
    <property type="entry name" value="Mg_chelatase"/>
    <property type="match status" value="1"/>
</dbReference>
<evidence type="ECO:0000256" key="1">
    <source>
        <dbReference type="ARBA" id="ARBA00006354"/>
    </source>
</evidence>
<dbReference type="Gene3D" id="3.40.50.300">
    <property type="entry name" value="P-loop containing nucleotide triphosphate hydrolases"/>
    <property type="match status" value="1"/>
</dbReference>
<keyword evidence="4" id="KW-1185">Reference proteome</keyword>
<dbReference type="InterPro" id="IPR014721">
    <property type="entry name" value="Ribsml_uS5_D2-typ_fold_subgr"/>
</dbReference>
<dbReference type="EMBL" id="JACYWE010000001">
    <property type="protein sequence ID" value="MBD8505500.1"/>
    <property type="molecule type" value="Genomic_DNA"/>
</dbReference>
<dbReference type="InterPro" id="IPR003593">
    <property type="entry name" value="AAA+_ATPase"/>
</dbReference>
<dbReference type="Pfam" id="PF13541">
    <property type="entry name" value="ChlI"/>
    <property type="match status" value="1"/>
</dbReference>
<dbReference type="SMART" id="SM00382">
    <property type="entry name" value="AAA"/>
    <property type="match status" value="1"/>
</dbReference>
<dbReference type="Pfam" id="PF13335">
    <property type="entry name" value="Mg_chelatase_C"/>
    <property type="match status" value="1"/>
</dbReference>